<gene>
    <name evidence="1" type="ORF">FHG12_09375</name>
</gene>
<organism evidence="1 2">
    <name type="scientific">Hymenobacter jejuensis</name>
    <dbReference type="NCBI Taxonomy" id="2502781"/>
    <lineage>
        <taxon>Bacteria</taxon>
        <taxon>Pseudomonadati</taxon>
        <taxon>Bacteroidota</taxon>
        <taxon>Cytophagia</taxon>
        <taxon>Cytophagales</taxon>
        <taxon>Hymenobacteraceae</taxon>
        <taxon>Hymenobacter</taxon>
    </lineage>
</organism>
<reference evidence="1 2" key="1">
    <citation type="submission" date="2019-06" db="EMBL/GenBank/DDBJ databases">
        <authorList>
            <person name="Srinivasan S."/>
        </authorList>
    </citation>
    <scope>NUCLEOTIDE SEQUENCE [LARGE SCALE GENOMIC DNA]</scope>
    <source>
        <strain evidence="1 2">17J68-5</strain>
    </source>
</reference>
<sequence length="151" mass="17770">MKIRRPSRLVLVVAAVCFIALWNVAAHFYVQRFHQRVHARPRRYCYETFLGPLNPVMIITDEAYKAELVSYYTRMLQGEESPVFRFPLRSVLFIKPVYVLEQDSQVAKILYYYTAQEQGNYLEGYVDRRTLHTLPPADSLVQAKEKVDYSQ</sequence>
<dbReference type="AlphaFoldDB" id="A0A5B8A0U1"/>
<dbReference type="EMBL" id="CP040896">
    <property type="protein sequence ID" value="QDA60305.1"/>
    <property type="molecule type" value="Genomic_DNA"/>
</dbReference>
<accession>A0A5B8A0U1</accession>
<dbReference type="KEGG" id="hyj:FHG12_09375"/>
<name>A0A5B8A0U1_9BACT</name>
<evidence type="ECO:0000313" key="2">
    <source>
        <dbReference type="Proteomes" id="UP000305398"/>
    </source>
</evidence>
<evidence type="ECO:0000313" key="1">
    <source>
        <dbReference type="EMBL" id="QDA60305.1"/>
    </source>
</evidence>
<dbReference type="RefSeq" id="WP_139515483.1">
    <property type="nucleotide sequence ID" value="NZ_CP040896.1"/>
</dbReference>
<dbReference type="Proteomes" id="UP000305398">
    <property type="component" value="Chromosome"/>
</dbReference>
<keyword evidence="2" id="KW-1185">Reference proteome</keyword>
<protein>
    <submittedName>
        <fullName evidence="1">Uncharacterized protein</fullName>
    </submittedName>
</protein>
<dbReference type="OrthoDB" id="9965758at2"/>
<proteinExistence type="predicted"/>